<dbReference type="AlphaFoldDB" id="A0AAE0U9M7"/>
<proteinExistence type="predicted"/>
<name>A0AAE0U9M7_SORBR</name>
<keyword evidence="2" id="KW-1185">Reference proteome</keyword>
<accession>A0AAE0U9M7</accession>
<comment type="caution">
    <text evidence="1">The sequence shown here is derived from an EMBL/GenBank/DDBJ whole genome shotgun (WGS) entry which is preliminary data.</text>
</comment>
<protein>
    <submittedName>
        <fullName evidence="1">Uncharacterized protein</fullName>
    </submittedName>
</protein>
<reference evidence="1" key="1">
    <citation type="journal article" date="2023" name="Mol. Phylogenet. Evol.">
        <title>Genome-scale phylogeny and comparative genomics of the fungal order Sordariales.</title>
        <authorList>
            <person name="Hensen N."/>
            <person name="Bonometti L."/>
            <person name="Westerberg I."/>
            <person name="Brannstrom I.O."/>
            <person name="Guillou S."/>
            <person name="Cros-Aarteil S."/>
            <person name="Calhoun S."/>
            <person name="Haridas S."/>
            <person name="Kuo A."/>
            <person name="Mondo S."/>
            <person name="Pangilinan J."/>
            <person name="Riley R."/>
            <person name="LaButti K."/>
            <person name="Andreopoulos B."/>
            <person name="Lipzen A."/>
            <person name="Chen C."/>
            <person name="Yan M."/>
            <person name="Daum C."/>
            <person name="Ng V."/>
            <person name="Clum A."/>
            <person name="Steindorff A."/>
            <person name="Ohm R.A."/>
            <person name="Martin F."/>
            <person name="Silar P."/>
            <person name="Natvig D.O."/>
            <person name="Lalanne C."/>
            <person name="Gautier V."/>
            <person name="Ament-Velasquez S.L."/>
            <person name="Kruys A."/>
            <person name="Hutchinson M.I."/>
            <person name="Powell A.J."/>
            <person name="Barry K."/>
            <person name="Miller A.N."/>
            <person name="Grigoriev I.V."/>
            <person name="Debuchy R."/>
            <person name="Gladieux P."/>
            <person name="Hiltunen Thoren M."/>
            <person name="Johannesson H."/>
        </authorList>
    </citation>
    <scope>NUCLEOTIDE SEQUENCE</scope>
    <source>
        <strain evidence="1">FGSC 1904</strain>
    </source>
</reference>
<evidence type="ECO:0000313" key="2">
    <source>
        <dbReference type="Proteomes" id="UP001281003"/>
    </source>
</evidence>
<dbReference type="EMBL" id="JAUTDP010000010">
    <property type="protein sequence ID" value="KAK3395619.1"/>
    <property type="molecule type" value="Genomic_DNA"/>
</dbReference>
<evidence type="ECO:0000313" key="1">
    <source>
        <dbReference type="EMBL" id="KAK3395619.1"/>
    </source>
</evidence>
<reference evidence="1" key="2">
    <citation type="submission" date="2023-07" db="EMBL/GenBank/DDBJ databases">
        <authorList>
            <consortium name="Lawrence Berkeley National Laboratory"/>
            <person name="Haridas S."/>
            <person name="Hensen N."/>
            <person name="Bonometti L."/>
            <person name="Westerberg I."/>
            <person name="Brannstrom I.O."/>
            <person name="Guillou S."/>
            <person name="Cros-Aarteil S."/>
            <person name="Calhoun S."/>
            <person name="Kuo A."/>
            <person name="Mondo S."/>
            <person name="Pangilinan J."/>
            <person name="Riley R."/>
            <person name="LaButti K."/>
            <person name="Andreopoulos B."/>
            <person name="Lipzen A."/>
            <person name="Chen C."/>
            <person name="Yanf M."/>
            <person name="Daum C."/>
            <person name="Ng V."/>
            <person name="Clum A."/>
            <person name="Steindorff A."/>
            <person name="Ohm R."/>
            <person name="Martin F."/>
            <person name="Silar P."/>
            <person name="Natvig D."/>
            <person name="Lalanne C."/>
            <person name="Gautier V."/>
            <person name="Ament-velasquez S.L."/>
            <person name="Kruys A."/>
            <person name="Hutchinson M.I."/>
            <person name="Powell A.J."/>
            <person name="Barry K."/>
            <person name="Miller A.N."/>
            <person name="Grigoriev I.V."/>
            <person name="Debuchy R."/>
            <person name="Gladieux P."/>
            <person name="Thoren M.H."/>
            <person name="Johannesson H."/>
        </authorList>
    </citation>
    <scope>NUCLEOTIDE SEQUENCE</scope>
    <source>
        <strain evidence="1">FGSC 1904</strain>
    </source>
</reference>
<organism evidence="1 2">
    <name type="scientific">Sordaria brevicollis</name>
    <dbReference type="NCBI Taxonomy" id="83679"/>
    <lineage>
        <taxon>Eukaryota</taxon>
        <taxon>Fungi</taxon>
        <taxon>Dikarya</taxon>
        <taxon>Ascomycota</taxon>
        <taxon>Pezizomycotina</taxon>
        <taxon>Sordariomycetes</taxon>
        <taxon>Sordariomycetidae</taxon>
        <taxon>Sordariales</taxon>
        <taxon>Sordariaceae</taxon>
        <taxon>Sordaria</taxon>
    </lineage>
</organism>
<gene>
    <name evidence="1" type="ORF">B0T20DRAFT_40694</name>
</gene>
<sequence length="157" mass="17216">MTSRLPLQGYGQATLTAQLAISSFSSLSSALDGKICSSVQLPRPVEIFSLQRTSPPNFTLRLSPFSASFQISSVPAFNFPTMAVECNLPNRITPSNRSTIANRVWEWSQDDAVNVPKIKTLLRGNQSLASSVVDRPPRFFGIFVHTHLTDAMYEPAG</sequence>
<dbReference type="Proteomes" id="UP001281003">
    <property type="component" value="Unassembled WGS sequence"/>
</dbReference>